<evidence type="ECO:0000313" key="4">
    <source>
        <dbReference type="Proteomes" id="UP001321749"/>
    </source>
</evidence>
<name>A0AAV9HAH0_9PEZI</name>
<dbReference type="SUPFAM" id="SSF56112">
    <property type="entry name" value="Protein kinase-like (PK-like)"/>
    <property type="match status" value="1"/>
</dbReference>
<organism evidence="3 4">
    <name type="scientific">Cladorrhinum samala</name>
    <dbReference type="NCBI Taxonomy" id="585594"/>
    <lineage>
        <taxon>Eukaryota</taxon>
        <taxon>Fungi</taxon>
        <taxon>Dikarya</taxon>
        <taxon>Ascomycota</taxon>
        <taxon>Pezizomycotina</taxon>
        <taxon>Sordariomycetes</taxon>
        <taxon>Sordariomycetidae</taxon>
        <taxon>Sordariales</taxon>
        <taxon>Podosporaceae</taxon>
        <taxon>Cladorrhinum</taxon>
    </lineage>
</organism>
<feature type="region of interest" description="Disordered" evidence="1">
    <location>
        <begin position="93"/>
        <end position="137"/>
    </location>
</feature>
<dbReference type="Proteomes" id="UP001321749">
    <property type="component" value="Unassembled WGS sequence"/>
</dbReference>
<keyword evidence="4" id="KW-1185">Reference proteome</keyword>
<dbReference type="AlphaFoldDB" id="A0AAV9HAH0"/>
<evidence type="ECO:0000256" key="1">
    <source>
        <dbReference type="SAM" id="MobiDB-lite"/>
    </source>
</evidence>
<accession>A0AAV9HAH0</accession>
<gene>
    <name evidence="3" type="ORF">QBC42DRAFT_351232</name>
</gene>
<evidence type="ECO:0000259" key="2">
    <source>
        <dbReference type="PROSITE" id="PS50011"/>
    </source>
</evidence>
<dbReference type="InterPro" id="IPR011009">
    <property type="entry name" value="Kinase-like_dom_sf"/>
</dbReference>
<sequence>MSAKAAAAALTKQMKPAGFKFIKILGWGGLGVCSLYEVDDGVGNRIKVVCKMDLETRYNYINPEIKSHVATAGAKHVVQRVILKHHHTKIEQVNKQLSAFDPPDKGKGKGKADDDSGYLTGPDRGADDDFEMTEAPEPEPFEAVEKKFVELDIKKDFKGAMDAHERVLFIEFMSRGRFDDHIGRVAKENGEFPNHVLWQVFDCLFRAVIGMAYPKAFQPVGSDPRTERIQPVTETSRGLPLLDSNSKSNRLIHFDLESLNVLVGDFDPDENNIVPLIKVSDLGLAKMFNGQERDPWTLWLTRRTGKTDIYTPEQHTQEWDWVDEIPDRRVTPTAENYNWWTDLYQVALIIWKLVTLCEYECPPVIEKVELSRPDGTTTKEWTYGAYVLDPQFDHIDVDLRNTVALCMIHDPTRRPTMEYLEQAIQKRLDNAAAANNVPLRQWVQEVFGSPPPPQQVIDPLDPKAYENLRGWKEEPKKDMQVDVQRQAEHMQYLNNIARRRRMGPVRMLANKFGPTFLRDMLG</sequence>
<dbReference type="Gene3D" id="1.10.510.10">
    <property type="entry name" value="Transferase(Phosphotransferase) domain 1"/>
    <property type="match status" value="1"/>
</dbReference>
<feature type="compositionally biased region" description="Basic and acidic residues" evidence="1">
    <location>
        <begin position="102"/>
        <end position="114"/>
    </location>
</feature>
<feature type="compositionally biased region" description="Acidic residues" evidence="1">
    <location>
        <begin position="126"/>
        <end position="137"/>
    </location>
</feature>
<evidence type="ECO:0000313" key="3">
    <source>
        <dbReference type="EMBL" id="KAK4456508.1"/>
    </source>
</evidence>
<reference evidence="3" key="2">
    <citation type="submission" date="2023-06" db="EMBL/GenBank/DDBJ databases">
        <authorList>
            <consortium name="Lawrence Berkeley National Laboratory"/>
            <person name="Mondo S.J."/>
            <person name="Hensen N."/>
            <person name="Bonometti L."/>
            <person name="Westerberg I."/>
            <person name="Brannstrom I.O."/>
            <person name="Guillou S."/>
            <person name="Cros-Aarteil S."/>
            <person name="Calhoun S."/>
            <person name="Haridas S."/>
            <person name="Kuo A."/>
            <person name="Pangilinan J."/>
            <person name="Riley R."/>
            <person name="Labutti K."/>
            <person name="Andreopoulos B."/>
            <person name="Lipzen A."/>
            <person name="Chen C."/>
            <person name="Yanf M."/>
            <person name="Daum C."/>
            <person name="Ng V."/>
            <person name="Clum A."/>
            <person name="Steindorff A."/>
            <person name="Ohm R."/>
            <person name="Martin F."/>
            <person name="Silar P."/>
            <person name="Natvig D."/>
            <person name="Lalanne C."/>
            <person name="Gautier V."/>
            <person name="Ament-Velasquez S.L."/>
            <person name="Kruys A."/>
            <person name="Hutchinson M.I."/>
            <person name="Powell A.J."/>
            <person name="Barry K."/>
            <person name="Miller A.N."/>
            <person name="Grigoriev I.V."/>
            <person name="Debuchy R."/>
            <person name="Gladieux P."/>
            <person name="Thoren M.H."/>
            <person name="Johannesson H."/>
        </authorList>
    </citation>
    <scope>NUCLEOTIDE SEQUENCE</scope>
    <source>
        <strain evidence="3">PSN324</strain>
    </source>
</reference>
<proteinExistence type="predicted"/>
<comment type="caution">
    <text evidence="3">The sequence shown here is derived from an EMBL/GenBank/DDBJ whole genome shotgun (WGS) entry which is preliminary data.</text>
</comment>
<dbReference type="GO" id="GO:0005524">
    <property type="term" value="F:ATP binding"/>
    <property type="evidence" value="ECO:0007669"/>
    <property type="project" value="InterPro"/>
</dbReference>
<dbReference type="InterPro" id="IPR000719">
    <property type="entry name" value="Prot_kinase_dom"/>
</dbReference>
<feature type="domain" description="Protein kinase" evidence="2">
    <location>
        <begin position="19"/>
        <end position="428"/>
    </location>
</feature>
<dbReference type="PROSITE" id="PS50011">
    <property type="entry name" value="PROTEIN_KINASE_DOM"/>
    <property type="match status" value="1"/>
</dbReference>
<dbReference type="GO" id="GO:0004672">
    <property type="term" value="F:protein kinase activity"/>
    <property type="evidence" value="ECO:0007669"/>
    <property type="project" value="InterPro"/>
</dbReference>
<protein>
    <recommendedName>
        <fullName evidence="2">Protein kinase domain-containing protein</fullName>
    </recommendedName>
</protein>
<reference evidence="3" key="1">
    <citation type="journal article" date="2023" name="Mol. Phylogenet. Evol.">
        <title>Genome-scale phylogeny and comparative genomics of the fungal order Sordariales.</title>
        <authorList>
            <person name="Hensen N."/>
            <person name="Bonometti L."/>
            <person name="Westerberg I."/>
            <person name="Brannstrom I.O."/>
            <person name="Guillou S."/>
            <person name="Cros-Aarteil S."/>
            <person name="Calhoun S."/>
            <person name="Haridas S."/>
            <person name="Kuo A."/>
            <person name="Mondo S."/>
            <person name="Pangilinan J."/>
            <person name="Riley R."/>
            <person name="LaButti K."/>
            <person name="Andreopoulos B."/>
            <person name="Lipzen A."/>
            <person name="Chen C."/>
            <person name="Yan M."/>
            <person name="Daum C."/>
            <person name="Ng V."/>
            <person name="Clum A."/>
            <person name="Steindorff A."/>
            <person name="Ohm R.A."/>
            <person name="Martin F."/>
            <person name="Silar P."/>
            <person name="Natvig D.O."/>
            <person name="Lalanne C."/>
            <person name="Gautier V."/>
            <person name="Ament-Velasquez S.L."/>
            <person name="Kruys A."/>
            <person name="Hutchinson M.I."/>
            <person name="Powell A.J."/>
            <person name="Barry K."/>
            <person name="Miller A.N."/>
            <person name="Grigoriev I.V."/>
            <person name="Debuchy R."/>
            <person name="Gladieux P."/>
            <person name="Hiltunen Thoren M."/>
            <person name="Johannesson H."/>
        </authorList>
    </citation>
    <scope>NUCLEOTIDE SEQUENCE</scope>
    <source>
        <strain evidence="3">PSN324</strain>
    </source>
</reference>
<dbReference type="EMBL" id="MU865205">
    <property type="protein sequence ID" value="KAK4456508.1"/>
    <property type="molecule type" value="Genomic_DNA"/>
</dbReference>